<gene>
    <name evidence="1" type="ORF">HNQ61_001637</name>
</gene>
<dbReference type="Proteomes" id="UP000582837">
    <property type="component" value="Unassembled WGS sequence"/>
</dbReference>
<reference evidence="1 2" key="1">
    <citation type="submission" date="2020-08" db="EMBL/GenBank/DDBJ databases">
        <title>Genomic Encyclopedia of Type Strains, Phase IV (KMG-IV): sequencing the most valuable type-strain genomes for metagenomic binning, comparative biology and taxonomic classification.</title>
        <authorList>
            <person name="Goeker M."/>
        </authorList>
    </citation>
    <scope>NUCLEOTIDE SEQUENCE [LARGE SCALE GENOMIC DNA]</scope>
    <source>
        <strain evidence="1 2">DSM 29007</strain>
    </source>
</reference>
<organism evidence="1 2">
    <name type="scientific">Longimicrobium terrae</name>
    <dbReference type="NCBI Taxonomy" id="1639882"/>
    <lineage>
        <taxon>Bacteria</taxon>
        <taxon>Pseudomonadati</taxon>
        <taxon>Gemmatimonadota</taxon>
        <taxon>Longimicrobiia</taxon>
        <taxon>Longimicrobiales</taxon>
        <taxon>Longimicrobiaceae</taxon>
        <taxon>Longimicrobium</taxon>
    </lineage>
</organism>
<keyword evidence="2" id="KW-1185">Reference proteome</keyword>
<dbReference type="InterPro" id="IPR036770">
    <property type="entry name" value="Ankyrin_rpt-contain_sf"/>
</dbReference>
<dbReference type="Gene3D" id="1.25.40.20">
    <property type="entry name" value="Ankyrin repeat-containing domain"/>
    <property type="match status" value="1"/>
</dbReference>
<evidence type="ECO:0000313" key="1">
    <source>
        <dbReference type="EMBL" id="MBB6070020.1"/>
    </source>
</evidence>
<dbReference type="SUPFAM" id="SSF48403">
    <property type="entry name" value="Ankyrin repeat"/>
    <property type="match status" value="1"/>
</dbReference>
<comment type="caution">
    <text evidence="1">The sequence shown here is derived from an EMBL/GenBank/DDBJ whole genome shotgun (WGS) entry which is preliminary data.</text>
</comment>
<dbReference type="AlphaFoldDB" id="A0A841GS34"/>
<protein>
    <submittedName>
        <fullName evidence="1">Ankyrin repeat protein</fullName>
    </submittedName>
</protein>
<evidence type="ECO:0000313" key="2">
    <source>
        <dbReference type="Proteomes" id="UP000582837"/>
    </source>
</evidence>
<name>A0A841GS34_9BACT</name>
<dbReference type="RefSeq" id="WP_170039720.1">
    <property type="nucleotide sequence ID" value="NZ_JABDTL010000002.1"/>
</dbReference>
<accession>A0A841GS34</accession>
<dbReference type="EMBL" id="JACHIA010000003">
    <property type="protein sequence ID" value="MBB6070020.1"/>
    <property type="molecule type" value="Genomic_DNA"/>
</dbReference>
<proteinExistence type="predicted"/>
<sequence length="193" mass="21434">MTTVTLGDGTKVSIPIPLADLEKLGEDVLDLLVVNRHPHARLNRLAGAGEVKALELILENSEYTKVVDAHGDDGFTPLFRVILKANPEHRLPLVKVLIAAGANPYVTQDFPAILSLYSSPFNHALQKQDTELFGYLLHSRHVDVERLYSFVENEELRATAQGRVLDVMRTVLQQHMKRVKPIPSTGSVTSTHK</sequence>